<reference evidence="1" key="1">
    <citation type="submission" date="2021-07" db="EMBL/GenBank/DDBJ databases">
        <authorList>
            <person name="Branca A.L. A."/>
        </authorList>
    </citation>
    <scope>NUCLEOTIDE SEQUENCE</scope>
</reference>
<dbReference type="AlphaFoldDB" id="A0A9W4JCR7"/>
<evidence type="ECO:0000313" key="2">
    <source>
        <dbReference type="Proteomes" id="UP001152592"/>
    </source>
</evidence>
<name>A0A9W4JCR7_9EURO</name>
<comment type="caution">
    <text evidence="1">The sequence shown here is derived from an EMBL/GenBank/DDBJ whole genome shotgun (WGS) entry which is preliminary data.</text>
</comment>
<evidence type="ECO:0000313" key="1">
    <source>
        <dbReference type="EMBL" id="CAG8382878.1"/>
    </source>
</evidence>
<dbReference type="EMBL" id="CAJVPD010000238">
    <property type="protein sequence ID" value="CAG8382878.1"/>
    <property type="molecule type" value="Genomic_DNA"/>
</dbReference>
<protein>
    <submittedName>
        <fullName evidence="1">Uncharacterized protein</fullName>
    </submittedName>
</protein>
<dbReference type="Proteomes" id="UP001152592">
    <property type="component" value="Unassembled WGS sequence"/>
</dbReference>
<organism evidence="1 2">
    <name type="scientific">Penicillium salamii</name>
    <dbReference type="NCBI Taxonomy" id="1612424"/>
    <lineage>
        <taxon>Eukaryota</taxon>
        <taxon>Fungi</taxon>
        <taxon>Dikarya</taxon>
        <taxon>Ascomycota</taxon>
        <taxon>Pezizomycotina</taxon>
        <taxon>Eurotiomycetes</taxon>
        <taxon>Eurotiomycetidae</taxon>
        <taxon>Eurotiales</taxon>
        <taxon>Aspergillaceae</taxon>
        <taxon>Penicillium</taxon>
    </lineage>
</organism>
<dbReference type="OrthoDB" id="10018333at2759"/>
<gene>
    <name evidence="1" type="ORF">PSALAMII_LOCUS5904</name>
</gene>
<proteinExistence type="predicted"/>
<sequence>MAELKKTYRVVDYPAYDFMQHLQGGDLGTTDIEKAFTKYQRMEIDVLDENLDEAFSQFECVGTIIADYMLGKKDGHRWNEVATALYEDGLKESITTLKHVIFENVVNDETLGYCRDVLYPRKGVAWETAGGKPCLKLERGTQEYEEILGTQLGKSVACLVISGFPRGTKRISRIVTWMAENDHLYVRFEIADSAP</sequence>
<accession>A0A9W4JCR7</accession>